<organism evidence="1 2">
    <name type="scientific">Pneumocystis oryctolagi</name>
    <dbReference type="NCBI Taxonomy" id="42067"/>
    <lineage>
        <taxon>Eukaryota</taxon>
        <taxon>Fungi</taxon>
        <taxon>Dikarya</taxon>
        <taxon>Ascomycota</taxon>
        <taxon>Taphrinomycotina</taxon>
        <taxon>Pneumocystomycetes</taxon>
        <taxon>Pneumocystaceae</taxon>
        <taxon>Pneumocystis</taxon>
    </lineage>
</organism>
<gene>
    <name evidence="1" type="ORF">PORY_000347</name>
</gene>
<accession>A0ACB7CGX9</accession>
<dbReference type="EMBL" id="JABTEG010000001">
    <property type="protein sequence ID" value="KAG4306359.1"/>
    <property type="molecule type" value="Genomic_DNA"/>
</dbReference>
<keyword evidence="2" id="KW-1185">Reference proteome</keyword>
<evidence type="ECO:0000313" key="1">
    <source>
        <dbReference type="EMBL" id="KAG4306359.1"/>
    </source>
</evidence>
<sequence length="622" mass="70384">MERRRAEIEAKRNKLAEFRRHVEERRGQFALSKTSGEKSPSKQASNFSSRKEIDDLVTRLIADTKDATQGSVVEHEKPLTVEEPSSKVKSDAQNVPDTLSMAPLFHLLDVIPLQAPSKPTTYHKEVQTSIEWELSKNDELQAQFEARLKQALDEERQKQEKICELKKKQEPETQIHILPDEKRKTVLNSSSFQVFIEKSSKMIERALDEEYHPAIDYSENYSLNKDKKSKEKIQEIMQFQNEKWTFKRVVTDLDWSSHFRELSLASYSKSKGIFSDSEGHVMVWNLYLHDRPEYVFNAQSNILSARFSPFHSNLIVGGSYNGQILLWDIRASSHPVLVTPLTCMGHSHPVPSVRMVGTSNANNIISMSTDGIICTWTVDMLTRPQEILELTVPSKHDDICSSCMEISESDPTTFLVGTEEGTIYSVNRYDRAGAKTGIDSRFIYKGHTSPVTSISFHSPKGSLDLSDLVLSSSMDWSIKLWKIKSFSSFDVSCLNSTSESNFDSPIMEFYCDEIICDVKWSPVRPGIWASVSANGSLEIWNLEADTDKSVAQIFPSSTSSNRVLNKLSWETHEGKKIAVGGLDGVVSIIDVGDFGGIEVKHEEWMNVKKLVNKDNNDYDDAE</sequence>
<comment type="caution">
    <text evidence="1">The sequence shown here is derived from an EMBL/GenBank/DDBJ whole genome shotgun (WGS) entry which is preliminary data.</text>
</comment>
<proteinExistence type="predicted"/>
<reference evidence="1 2" key="1">
    <citation type="journal article" date="2021" name="Commun. Biol.">
        <title>Genomic insights into the host specific adaptation of the Pneumocystis genus.</title>
        <authorList>
            <person name="Cisse O.H."/>
            <person name="Ma L."/>
            <person name="Dekker J.P."/>
            <person name="Khil P.P."/>
            <person name="Youn J.-H."/>
            <person name="Brenchley J.M."/>
            <person name="Blair R."/>
            <person name="Pahar B."/>
            <person name="Chabe M."/>
            <person name="Van Rompay K.K.A."/>
            <person name="Keesler R."/>
            <person name="Sukura A."/>
            <person name="Hirsch V."/>
            <person name="Kutty G."/>
            <person name="Liu Y."/>
            <person name="Peng L."/>
            <person name="Chen J."/>
            <person name="Song J."/>
            <person name="Weissenbacher-Lang C."/>
            <person name="Xu J."/>
            <person name="Upham N.S."/>
            <person name="Stajich J.E."/>
            <person name="Cuomo C.A."/>
            <person name="Cushion M.T."/>
            <person name="Kovacs J.A."/>
        </authorList>
    </citation>
    <scope>NUCLEOTIDE SEQUENCE [LARGE SCALE GENOMIC DNA]</scope>
    <source>
        <strain evidence="1 2">RABM</strain>
    </source>
</reference>
<protein>
    <submittedName>
        <fullName evidence="1">Uncharacterized protein</fullName>
    </submittedName>
</protein>
<name>A0ACB7CGX9_9ASCO</name>
<dbReference type="Proteomes" id="UP000768646">
    <property type="component" value="Unassembled WGS sequence"/>
</dbReference>
<evidence type="ECO:0000313" key="2">
    <source>
        <dbReference type="Proteomes" id="UP000768646"/>
    </source>
</evidence>